<dbReference type="EMBL" id="LR865376">
    <property type="protein sequence ID" value="CAD2105479.1"/>
    <property type="molecule type" value="Genomic_DNA"/>
</dbReference>
<feature type="compositionally biased region" description="Basic residues" evidence="3">
    <location>
        <begin position="2712"/>
        <end position="2722"/>
    </location>
</feature>
<feature type="domain" description="Bromo" evidence="4">
    <location>
        <begin position="2873"/>
        <end position="2943"/>
    </location>
</feature>
<evidence type="ECO:0000256" key="1">
    <source>
        <dbReference type="ARBA" id="ARBA00023117"/>
    </source>
</evidence>
<dbReference type="Proteomes" id="UP000515308">
    <property type="component" value="Chromosome PVLDE_14"/>
</dbReference>
<feature type="compositionally biased region" description="Basic residues" evidence="3">
    <location>
        <begin position="1885"/>
        <end position="1903"/>
    </location>
</feature>
<evidence type="ECO:0000313" key="6">
    <source>
        <dbReference type="Proteomes" id="UP000515308"/>
    </source>
</evidence>
<evidence type="ECO:0000259" key="4">
    <source>
        <dbReference type="PROSITE" id="PS50014"/>
    </source>
</evidence>
<proteinExistence type="predicted"/>
<accession>A0A6V7T3H7</accession>
<feature type="compositionally biased region" description="Low complexity" evidence="3">
    <location>
        <begin position="2364"/>
        <end position="2378"/>
    </location>
</feature>
<evidence type="ECO:0000313" key="5">
    <source>
        <dbReference type="EMBL" id="CAD2105479.1"/>
    </source>
</evidence>
<reference evidence="5 6" key="1">
    <citation type="submission" date="2020-08" db="EMBL/GenBank/DDBJ databases">
        <authorList>
            <person name="Ramaprasad A."/>
        </authorList>
    </citation>
    <scope>NUCLEOTIDE SEQUENCE [LARGE SCALE GENOMIC DNA]</scope>
</reference>
<feature type="compositionally biased region" description="Acidic residues" evidence="3">
    <location>
        <begin position="1952"/>
        <end position="1961"/>
    </location>
</feature>
<keyword evidence="1 2" id="KW-0103">Bromodomain</keyword>
<protein>
    <submittedName>
        <fullName evidence="5">Bromodomain protein, putative</fullName>
    </submittedName>
</protein>
<dbReference type="InterPro" id="IPR001487">
    <property type="entry name" value="Bromodomain"/>
</dbReference>
<feature type="compositionally biased region" description="Low complexity" evidence="3">
    <location>
        <begin position="1858"/>
        <end position="1875"/>
    </location>
</feature>
<dbReference type="Pfam" id="PF00439">
    <property type="entry name" value="Bromodomain"/>
    <property type="match status" value="1"/>
</dbReference>
<feature type="region of interest" description="Disordered" evidence="3">
    <location>
        <begin position="1844"/>
        <end position="1993"/>
    </location>
</feature>
<feature type="compositionally biased region" description="Basic residues" evidence="3">
    <location>
        <begin position="1928"/>
        <end position="1942"/>
    </location>
</feature>
<dbReference type="SUPFAM" id="SSF47370">
    <property type="entry name" value="Bromodomain"/>
    <property type="match status" value="1"/>
</dbReference>
<feature type="compositionally biased region" description="Polar residues" evidence="3">
    <location>
        <begin position="2725"/>
        <end position="2735"/>
    </location>
</feature>
<feature type="compositionally biased region" description="Acidic residues" evidence="3">
    <location>
        <begin position="2760"/>
        <end position="2771"/>
    </location>
</feature>
<dbReference type="PROSITE" id="PS50014">
    <property type="entry name" value="BROMODOMAIN_2"/>
    <property type="match status" value="1"/>
</dbReference>
<feature type="compositionally biased region" description="Basic and acidic residues" evidence="3">
    <location>
        <begin position="2832"/>
        <end position="2842"/>
    </location>
</feature>
<sequence length="3078" mass="365000">MDLTDSFLNIEINDLKRKENAYLYLNEQGRNITLNNMNKSGQEFTEKKKGSTLGLNQENLLLKILKNNELIWKKKEDKVKFLSSQNSINSDNHNDVNTHMCNGYLPAHVKEDNNTFLKTSYEVYNMIKYQNIDKYYKTDNLINFYNDKNILNYKKIKRKNENKNKEYIDKNHIYPNDLESNILSFEPNNFSSNYLLESFNNKLVNNYINIHNTDYIEIQDIFDENKLNHVKNKNLCFYKNVDLKKFRKNENNYMNKLMNSSKKKNTTYLHHLQENQIHTKNENNNKSPPNEVEQNVDNLSIYEKNSQVDIINNNISHNDTHHDYIPNNLNDDFIDEIESNHNKIEESKNNISDDIIDFDIDNEFHFNDESVGDKSNKNENEESPFIFNENKENTKNEHNNDEILEDDLIFSEKNSSKLSDKNDSLMDLLNNYDEQEIGDEQNKQNDITFENDNVDDLLDIEFLDEKEKVTDLKNGDEISEQISDFFFEDDEKKEKIKSEDEYCKSGDDKFMADYELDKNNMSDNMLIMNDIEEDNINDDKDDVENINNVHSQINEEHEIIKDFDLNKEKTDFYNSVVYSFDNNYNNKNNYTHLKQNNNEYNIFKNIYQEYYHTINNDELKNELELFGNHIINNSYIFMLLNYKYIKNYNYSNSIYPFNSDDYTNYLFKNKNLDKNILQNENIIQEVFGINDDIHTQGNNKLKKKIKNQSNLKHMQNLYQNPLFSDPHLLKNFNSSPILRNKNTNGMENGSHIINPHDINTDTNLANQQNNHVIVDANGHINNSGNIQDTQNIDHNSANNILDAEQNNIISNMIKHKVNYGDEENDDECSEHFNEKYEHTYHHMNNNKLLKNKKMNELFYMDFNTYLNNDHNYAHMQKDTNIYLGNFTKIMDEFKMEDIQYNEHYIFDKLNNKLLHEVEKNYYISYMLRNLFLKDKKHSDILLKCLIYKPDEYQNVGAINFHNIFDENSENFRSINKKGSSLSNIGEDSAFTTLEKIKKKNKLIEFDDSYFINNKKDRLECAENILKKTKNIIFFSHLKLDSYYKKNNPHEIENMILSYNNVYVNTQMTKDYYYSFELSNKKGVIAFSRFHKLDFRTGIHKYYHEYKQFNNNYTKLHELEDAENGEDVVPWGWENIEKKYLTQKDEDLIVSSYWDYIIPEVAKTHSYFNHAINKFFKLGNRQSNKSGKYLSIGNIDKYENANKYFNASNKNYYIRKTFKNIINILNNENFNFDMHILDAWTIEKTYDHSIFDEDDANENINIDNNVNNKIDDHSSFFYNNSCLLLNDDSPLIILEYVEKDPFILLKLGMNSKINHYFTTKDDESLYSLEYKNKLKKLIEPFGEINVIKDPINYFGVPIKIKKQDQKLTFIENEIFKALLFTIPVYSMHKENEDYPIFDEASQAITNHLDNISHVQENGILTNIESKINTSDPIFSENQLDGNMLTNSEVENYSNTAKYDMNANNPPPNVSSSSNKDNSSLFYHTDFLLIRNVLNNGRKYYIKPFYVDVSMCKNVKENNVDNLNMHNYYGTSQMDTYENQYKANNYNNMHEENTNNQYREGNENYLNINYTNCIFYNVGFLDMHVSTYNPFYKKYIDEKRNYIRSWLIKLIIKHQIKDSKKIKEILKTKLNTFINDKDINAIVKSVDINFILSKEYTDERNNKNSYKSKNVCILECIYHFIQLYKYEGINFKNILEHQDKLNKIIYLLNMEKERANNNIINIKKKMKIIYDKYCYKSEAKSIQFSLNKDDIYIDMIDNYNYVGSHFYDKNVLNYFLYIKYLISCSPWNILKDYSNNLSTSKYGNNNAKQEVARKKKGLDNKKYESLNKKKNKNKLKKAQQKLKIRKNKQLYYEQKDNDATLSTTSNDNDPTNNSYSDNDFEEYDKKYLKKKKKKDLNQYRKGKMKNKQDSDIFEMSDEENKEQNQVEKKYNKKKKKKEKNKGKHSFSDLTDFSFSEEDNESLDDDKHSNSSSDEKRKKKKKKNDEDNKNDVLTNKKKNKKNYSYAFYLFNHIIYNEKIQQKIGNKKEYLDNNNYNDAGASKNNAYLKKQKYQQNLKFKGRNFIHNNFFQKNEAKKKGNTNFAKDSKGYTFHGKGKYNFSYFNANKRMNKGRDEFKNETQNEETKKNAYNEFSGIEEFYEEMDEGETNKYEQDINKKEKKKEQGNYYEINNTFSLAKKDKGGKKYMKYLGNNQNLKNKKSKETQNYIDEFNSKEISQNINFINIYRVIEHLSGKDIINILLSVGLSMLNIKKMNKNDQINKLRKYIENGTITNQNKIIYITMIKKIILEQFKNLHFPVYLKYNNNILYLSEKKITNFFNNVDELNKLNNNASTHSGDINIKRTKKVEKNRVRLIKHFFRESINDDSVCSSDMGSSSGSDSQLGGGAHDNEIGKKKKMNELLDEEDEEEEKKQLEIIREMQAKNNNIEDNENNYKLIHCLKWTRIYIKKHDNTTSIYEFTEPGENYGNVDANSRIDNYENNYKEGEMNEISPNKSYKYEMMKRRKEILLKNSFKDVEKCLSSENNYIENVQTLYIYGKKNIETFLKWKHFRSLIKKYFILMQNKESEQKNLDAGEINQLNPKQTGDDSYAYNDQGTINDNILFNNGIVKKRKYKKHKKKLLETPESFKTIINIFPTVGDDIKHWNTDKKYSEQNNLKTEKKKLKDKYGHGNEYGKNKDTKKKHLYDLSGDNSGKIINKKFMNTNYSINIKKNNKRYRQNTALKRKDKNVYNTAKSNLSISKKRKGGKLQASQKSYNNDPNNGEQNDEQIESDEYNMIESGKRRGYEDENERKKKKRKKDKLINNADEHMNKTSSTTEKYVRGSSMVSESSANLNAHNDKNVDESSRKKSKKGNTYNNIKEIIENFNEKLLTIMKDISQVLNYKAFLNQVNETYAPMYYSVIKKPMYINKIIFRCKKRKYNNLSLFIDDVYLIVTNCKLYNTPTSVSAYLRDIVDNMFLDIVNKIKGDDNLQNYNSILIEHFYKNKHFNNTWESINIEQSDLLNNSELSMNKTNDLTINNMQQENLSSNFMASIDQSRNYNNTMDTDFNLNTMSANFNSSNFHNVESDTSMNKLKDELDNAKE</sequence>
<evidence type="ECO:0000256" key="2">
    <source>
        <dbReference type="PROSITE-ProRule" id="PRU00035"/>
    </source>
</evidence>
<dbReference type="SMART" id="SM00297">
    <property type="entry name" value="BROMO"/>
    <property type="match status" value="1"/>
</dbReference>
<dbReference type="VEuPathDB" id="PlasmoDB:PVLDE_1404960"/>
<organism evidence="5 6">
    <name type="scientific">Plasmodium vinckei lentum</name>
    <dbReference type="NCBI Taxonomy" id="138297"/>
    <lineage>
        <taxon>Eukaryota</taxon>
        <taxon>Sar</taxon>
        <taxon>Alveolata</taxon>
        <taxon>Apicomplexa</taxon>
        <taxon>Aconoidasida</taxon>
        <taxon>Haemosporida</taxon>
        <taxon>Plasmodiidae</taxon>
        <taxon>Plasmodium</taxon>
        <taxon>Plasmodium (Vinckeia)</taxon>
    </lineage>
</organism>
<feature type="region of interest" description="Disordered" evidence="3">
    <location>
        <begin position="2364"/>
        <end position="2406"/>
    </location>
</feature>
<name>A0A6V7T3H7_PLAVN</name>
<dbReference type="PRINTS" id="PR00503">
    <property type="entry name" value="BROMODOMAIN"/>
</dbReference>
<feature type="compositionally biased region" description="Polar residues" evidence="3">
    <location>
        <begin position="2820"/>
        <end position="2831"/>
    </location>
</feature>
<feature type="region of interest" description="Disordered" evidence="3">
    <location>
        <begin position="2712"/>
        <end position="2847"/>
    </location>
</feature>
<gene>
    <name evidence="5" type="ORF">PVLDE_1404960</name>
</gene>
<feature type="compositionally biased region" description="Basic and acidic residues" evidence="3">
    <location>
        <begin position="1962"/>
        <end position="1973"/>
    </location>
</feature>
<feature type="compositionally biased region" description="Basic and acidic residues" evidence="3">
    <location>
        <begin position="2775"/>
        <end position="2787"/>
    </location>
</feature>
<evidence type="ECO:0000256" key="3">
    <source>
        <dbReference type="SAM" id="MobiDB-lite"/>
    </source>
</evidence>
<feature type="compositionally biased region" description="Acidic residues" evidence="3">
    <location>
        <begin position="1909"/>
        <end position="1918"/>
    </location>
</feature>
<dbReference type="InterPro" id="IPR036427">
    <property type="entry name" value="Bromodomain-like_sf"/>
</dbReference>
<feature type="compositionally biased region" description="Polar residues" evidence="3">
    <location>
        <begin position="2745"/>
        <end position="2759"/>
    </location>
</feature>